<dbReference type="PANTHER" id="PTHR10583">
    <property type="entry name" value="CHROMOGRANIN"/>
    <property type="match status" value="1"/>
</dbReference>
<organism evidence="13 14">
    <name type="scientific">Pelobates cultripes</name>
    <name type="common">Western spadefoot toad</name>
    <dbReference type="NCBI Taxonomy" id="61616"/>
    <lineage>
        <taxon>Eukaryota</taxon>
        <taxon>Metazoa</taxon>
        <taxon>Chordata</taxon>
        <taxon>Craniata</taxon>
        <taxon>Vertebrata</taxon>
        <taxon>Euteleostomi</taxon>
        <taxon>Amphibia</taxon>
        <taxon>Batrachia</taxon>
        <taxon>Anura</taxon>
        <taxon>Pelobatoidea</taxon>
        <taxon>Pelobatidae</taxon>
        <taxon>Pelobates</taxon>
    </lineage>
</organism>
<evidence type="ECO:0000256" key="5">
    <source>
        <dbReference type="ARBA" id="ARBA00022641"/>
    </source>
</evidence>
<keyword evidence="5" id="KW-0765">Sulfation</keyword>
<dbReference type="GO" id="GO:0005615">
    <property type="term" value="C:extracellular space"/>
    <property type="evidence" value="ECO:0007669"/>
    <property type="project" value="TreeGrafter"/>
</dbReference>
<dbReference type="AlphaFoldDB" id="A0AAD1RI81"/>
<evidence type="ECO:0000256" key="2">
    <source>
        <dbReference type="ARBA" id="ARBA00005723"/>
    </source>
</evidence>
<protein>
    <recommendedName>
        <fullName evidence="9">Secretogranin-1</fullName>
    </recommendedName>
    <alternativeName>
        <fullName evidence="10">Chromogranin-B</fullName>
    </alternativeName>
</protein>
<feature type="compositionally biased region" description="Basic and acidic residues" evidence="12">
    <location>
        <begin position="458"/>
        <end position="471"/>
    </location>
</feature>
<keyword evidence="14" id="KW-1185">Reference proteome</keyword>
<feature type="compositionally biased region" description="Basic and acidic residues" evidence="12">
    <location>
        <begin position="231"/>
        <end position="253"/>
    </location>
</feature>
<feature type="compositionally biased region" description="Basic and acidic residues" evidence="12">
    <location>
        <begin position="364"/>
        <end position="381"/>
    </location>
</feature>
<dbReference type="PRINTS" id="PR00659">
    <property type="entry name" value="CHROMOGRANIN"/>
</dbReference>
<keyword evidence="3" id="KW-0964">Secreted</keyword>
<feature type="compositionally biased region" description="Basic and acidic residues" evidence="12">
    <location>
        <begin position="188"/>
        <end position="217"/>
    </location>
</feature>
<evidence type="ECO:0000256" key="12">
    <source>
        <dbReference type="SAM" id="MobiDB-lite"/>
    </source>
</evidence>
<evidence type="ECO:0000256" key="3">
    <source>
        <dbReference type="ARBA" id="ARBA00022525"/>
    </source>
</evidence>
<reference evidence="13" key="1">
    <citation type="submission" date="2022-03" db="EMBL/GenBank/DDBJ databases">
        <authorList>
            <person name="Alioto T."/>
            <person name="Alioto T."/>
            <person name="Gomez Garrido J."/>
        </authorList>
    </citation>
    <scope>NUCLEOTIDE SEQUENCE</scope>
</reference>
<dbReference type="GO" id="GO:0030141">
    <property type="term" value="C:secretory granule"/>
    <property type="evidence" value="ECO:0007669"/>
    <property type="project" value="InterPro"/>
</dbReference>
<keyword evidence="6" id="KW-0165">Cleavage on pair of basic residues</keyword>
<feature type="compositionally biased region" description="Basic and acidic residues" evidence="12">
    <location>
        <begin position="313"/>
        <end position="334"/>
    </location>
</feature>
<sequence length="626" mass="75795">MKNQVTRCIVEVLSNALAKPNAPPIDPECKEILKKSTRPSNNEQLEEANNFKEMTAADKHLHEFDDETGQQTRESKVPKEQEEEKRHHEGRESQEEKDEEEGREKNIHSVENEEDTGHSKESDFEDGEEERGEMIKKDKFRPDESHDTRHDVFDKKVHTAAKNVEEFSEDDEPRSLEDIIKRHHGGLHWKEQLGHPEEHSSETSDESKEKEEEEKRNLKSKLGDFGQRILGYDEKRRHELEQRSHTNLHEEQPYSRVQKGYYGINSFEDNMKRNHYDKRTHHEVQSSEESKEKRHFHRGSVEEREEPYDSESEESKEKELKRHHLEEEENNLQKERKRWPTGQHADMRLNYGRGKEDNEESKDDIDKRHFNNQDEKQKLYEKLKHHLQADEEEQPYSHGIKDNKRHYIGEEMVDEMKRYYPDYSDEKEKRHYNEELKKHYYGANKENTEESNYLNNEKYNRHSSEEERQPDNHYGFTDDQIKWKKFFDNDDDNFLDSEEESKRSIQNKNVLPEYNDYDWWGKKQFLEDMNHGYEEKRMPQKYHKFEEKRQYDRMDELAQLLNYKKKSVEIPDFYDSEEIKKRNFNERDRLSQRPLTEEEEKELENLAIMDMELQKIAEKLTNNRQG</sequence>
<feature type="compositionally biased region" description="Basic and acidic residues" evidence="12">
    <location>
        <begin position="73"/>
        <end position="122"/>
    </location>
</feature>
<dbReference type="InterPro" id="IPR001819">
    <property type="entry name" value="Chromogranin_AB"/>
</dbReference>
<keyword evidence="7" id="KW-0654">Proteoglycan</keyword>
<evidence type="ECO:0000313" key="13">
    <source>
        <dbReference type="EMBL" id="CAH2255313.1"/>
    </source>
</evidence>
<accession>A0AAD1RI81</accession>
<keyword evidence="4" id="KW-0597">Phosphoprotein</keyword>
<feature type="compositionally biased region" description="Acidic residues" evidence="12">
    <location>
        <begin position="303"/>
        <end position="312"/>
    </location>
</feature>
<evidence type="ECO:0000256" key="8">
    <source>
        <dbReference type="ARBA" id="ARBA00023180"/>
    </source>
</evidence>
<dbReference type="Pfam" id="PF01271">
    <property type="entry name" value="Granin"/>
    <property type="match status" value="1"/>
</dbReference>
<dbReference type="InterPro" id="IPR001990">
    <property type="entry name" value="Granin"/>
</dbReference>
<comment type="subcellular location">
    <subcellularLocation>
        <location evidence="1">Secreted</location>
    </subcellularLocation>
</comment>
<evidence type="ECO:0000313" key="14">
    <source>
        <dbReference type="Proteomes" id="UP001295444"/>
    </source>
</evidence>
<proteinExistence type="inferred from homology"/>
<dbReference type="Proteomes" id="UP001295444">
    <property type="component" value="Chromosome 02"/>
</dbReference>
<feature type="compositionally biased region" description="Basic and acidic residues" evidence="12">
    <location>
        <begin position="132"/>
        <end position="157"/>
    </location>
</feature>
<feature type="region of interest" description="Disordered" evidence="12">
    <location>
        <begin position="439"/>
        <end position="476"/>
    </location>
</feature>
<evidence type="ECO:0000256" key="4">
    <source>
        <dbReference type="ARBA" id="ARBA00022553"/>
    </source>
</evidence>
<evidence type="ECO:0000256" key="11">
    <source>
        <dbReference type="ARBA" id="ARBA00044763"/>
    </source>
</evidence>
<keyword evidence="8" id="KW-0325">Glycoprotein</keyword>
<comment type="similarity">
    <text evidence="2">Belongs to the chromogranin/secretogranin protein family.</text>
</comment>
<feature type="region of interest" description="Disordered" evidence="12">
    <location>
        <begin position="33"/>
        <end position="381"/>
    </location>
</feature>
<feature type="compositionally biased region" description="Basic and acidic residues" evidence="12">
    <location>
        <begin position="280"/>
        <end position="292"/>
    </location>
</feature>
<gene>
    <name evidence="13" type="ORF">PECUL_23A054050</name>
</gene>
<name>A0AAD1RI81_PELCU</name>
<comment type="subunit">
    <text evidence="11">Interacts with ITPR1 in the secretory granules.</text>
</comment>
<evidence type="ECO:0000256" key="1">
    <source>
        <dbReference type="ARBA" id="ARBA00004613"/>
    </source>
</evidence>
<evidence type="ECO:0000256" key="9">
    <source>
        <dbReference type="ARBA" id="ARBA00039221"/>
    </source>
</evidence>
<evidence type="ECO:0000256" key="10">
    <source>
        <dbReference type="ARBA" id="ARBA00042410"/>
    </source>
</evidence>
<dbReference type="EMBL" id="OW240913">
    <property type="protein sequence ID" value="CAH2255313.1"/>
    <property type="molecule type" value="Genomic_DNA"/>
</dbReference>
<dbReference type="PANTHER" id="PTHR10583:SF4">
    <property type="entry name" value="SECRETOGRANIN-1"/>
    <property type="match status" value="1"/>
</dbReference>
<evidence type="ECO:0000256" key="7">
    <source>
        <dbReference type="ARBA" id="ARBA00022974"/>
    </source>
</evidence>
<evidence type="ECO:0000256" key="6">
    <source>
        <dbReference type="ARBA" id="ARBA00022685"/>
    </source>
</evidence>